<reference evidence="3" key="1">
    <citation type="journal article" date="2019" name="Int. J. Syst. Evol. Microbiol.">
        <title>The Global Catalogue of Microorganisms (GCM) 10K type strain sequencing project: providing services to taxonomists for standard genome sequencing and annotation.</title>
        <authorList>
            <consortium name="The Broad Institute Genomics Platform"/>
            <consortium name="The Broad Institute Genome Sequencing Center for Infectious Disease"/>
            <person name="Wu L."/>
            <person name="Ma J."/>
        </authorList>
    </citation>
    <scope>NUCLEOTIDE SEQUENCE [LARGE SCALE GENOMIC DNA]</scope>
    <source>
        <strain evidence="3">CGMCC 1.12766</strain>
    </source>
</reference>
<name>A0ABQ1XMP0_9PROT</name>
<dbReference type="PROSITE" id="PS51257">
    <property type="entry name" value="PROKAR_LIPOPROTEIN"/>
    <property type="match status" value="1"/>
</dbReference>
<dbReference type="RefSeq" id="WP_188451632.1">
    <property type="nucleotide sequence ID" value="NZ_BMFS01000004.1"/>
</dbReference>
<dbReference type="EMBL" id="BMFS01000004">
    <property type="protein sequence ID" value="GGG97696.1"/>
    <property type="molecule type" value="Genomic_DNA"/>
</dbReference>
<proteinExistence type="predicted"/>
<dbReference type="InterPro" id="IPR047726">
    <property type="entry name" value="CsgH_dom"/>
</dbReference>
<keyword evidence="3" id="KW-1185">Reference proteome</keyword>
<sequence length="163" mass="16525">MKRLTGLIGLQAVLAASACAQPPDATGGYDYNGAGATLATCWVEFSDGPAGQVLLEAYAAPGLAGSYELDIRQVSASGDASISQSGPFSVGGDMPERIHQITLGGNAPRRGASLGEMMASMRSAEPGTTVISSGDGGAGAYEVRLRLMDSTGRQICAIDRTGP</sequence>
<dbReference type="Gene3D" id="2.60.40.2420">
    <property type="match status" value="1"/>
</dbReference>
<comment type="caution">
    <text evidence="2">The sequence shown here is derived from an EMBL/GenBank/DDBJ whole genome shotgun (WGS) entry which is preliminary data.</text>
</comment>
<evidence type="ECO:0000313" key="2">
    <source>
        <dbReference type="EMBL" id="GGG97696.1"/>
    </source>
</evidence>
<protein>
    <recommendedName>
        <fullName evidence="4">Lipoprotein</fullName>
    </recommendedName>
</protein>
<organism evidence="2 3">
    <name type="scientific">Glycocaulis albus</name>
    <dbReference type="NCBI Taxonomy" id="1382801"/>
    <lineage>
        <taxon>Bacteria</taxon>
        <taxon>Pseudomonadati</taxon>
        <taxon>Pseudomonadota</taxon>
        <taxon>Alphaproteobacteria</taxon>
        <taxon>Maricaulales</taxon>
        <taxon>Maricaulaceae</taxon>
        <taxon>Glycocaulis</taxon>
    </lineage>
</organism>
<accession>A0ABQ1XMP0</accession>
<keyword evidence="1" id="KW-0732">Signal</keyword>
<evidence type="ECO:0008006" key="4">
    <source>
        <dbReference type="Google" id="ProtNLM"/>
    </source>
</evidence>
<evidence type="ECO:0000256" key="1">
    <source>
        <dbReference type="SAM" id="SignalP"/>
    </source>
</evidence>
<evidence type="ECO:0000313" key="3">
    <source>
        <dbReference type="Proteomes" id="UP000648722"/>
    </source>
</evidence>
<feature type="signal peptide" evidence="1">
    <location>
        <begin position="1"/>
        <end position="20"/>
    </location>
</feature>
<dbReference type="Proteomes" id="UP000648722">
    <property type="component" value="Unassembled WGS sequence"/>
</dbReference>
<dbReference type="NCBIfam" id="NF041112">
    <property type="entry name" value="chap_CsgH_alph"/>
    <property type="match status" value="1"/>
</dbReference>
<dbReference type="InterPro" id="IPR053722">
    <property type="entry name" value="Curli_assembly_CsgC/AgfC"/>
</dbReference>
<feature type="chain" id="PRO_5045592858" description="Lipoprotein" evidence="1">
    <location>
        <begin position="21"/>
        <end position="163"/>
    </location>
</feature>
<gene>
    <name evidence="2" type="ORF">GCM10007420_11800</name>
</gene>